<dbReference type="Gene3D" id="3.40.50.2000">
    <property type="entry name" value="Glycogen Phosphorylase B"/>
    <property type="match status" value="1"/>
</dbReference>
<gene>
    <name evidence="1" type="ORF">ACFFRI_15890</name>
</gene>
<organism evidence="1 2">
    <name type="scientific">Nocardioides plantarum</name>
    <dbReference type="NCBI Taxonomy" id="29299"/>
    <lineage>
        <taxon>Bacteria</taxon>
        <taxon>Bacillati</taxon>
        <taxon>Actinomycetota</taxon>
        <taxon>Actinomycetes</taxon>
        <taxon>Propionibacteriales</taxon>
        <taxon>Nocardioidaceae</taxon>
        <taxon>Nocardioides</taxon>
    </lineage>
</organism>
<evidence type="ECO:0000313" key="1">
    <source>
        <dbReference type="EMBL" id="MFB9314538.1"/>
    </source>
</evidence>
<proteinExistence type="predicted"/>
<dbReference type="EMBL" id="JBHMDG010000022">
    <property type="protein sequence ID" value="MFB9314538.1"/>
    <property type="molecule type" value="Genomic_DNA"/>
</dbReference>
<dbReference type="Proteomes" id="UP001589750">
    <property type="component" value="Unassembled WGS sequence"/>
</dbReference>
<reference evidence="1 2" key="1">
    <citation type="submission" date="2024-09" db="EMBL/GenBank/DDBJ databases">
        <authorList>
            <person name="Sun Q."/>
            <person name="Mori K."/>
        </authorList>
    </citation>
    <scope>NUCLEOTIDE SEQUENCE [LARGE SCALE GENOMIC DNA]</scope>
    <source>
        <strain evidence="1 2">JCM 9626</strain>
    </source>
</reference>
<dbReference type="SUPFAM" id="SSF53756">
    <property type="entry name" value="UDP-Glycosyltransferase/glycogen phosphorylase"/>
    <property type="match status" value="1"/>
</dbReference>
<protein>
    <submittedName>
        <fullName evidence="1">Uncharacterized protein</fullName>
    </submittedName>
</protein>
<accession>A0ABV5KCR7</accession>
<name>A0ABV5KCR7_9ACTN</name>
<comment type="caution">
    <text evidence="1">The sequence shown here is derived from an EMBL/GenBank/DDBJ whole genome shotgun (WGS) entry which is preliminary data.</text>
</comment>
<evidence type="ECO:0000313" key="2">
    <source>
        <dbReference type="Proteomes" id="UP001589750"/>
    </source>
</evidence>
<sequence>MSQALERRLDALTHVVTARTDPAPSHLVLGDPHHGVSRYAAQLADACGATVVRDLPTAAGTGGPVHLHVTDRLLSTDPGLAADEVERLAQAVPLTLTLHDVPQPTDGPSFPARAAAYARMVRAARGWATSSEHERALVERWCEPTASGEVIPLPVMRTPGATGPQPDQAPVLGIFGFVYPGKGHRQVLRTAGALRRAGTPARMLVVGGAARGHEDEVDELLRLGEARGVPVEVTGHLPDHRVADVLRSVAVPIVAHRNVSASGSLNSWLAAGRRPLVRDGVYAREMAALREGSITLFADDTLVDLVADALERPGTTWTDPAVDLRPHLDDVASSYLAWWRTTWDR</sequence>
<dbReference type="RefSeq" id="WP_140011114.1">
    <property type="nucleotide sequence ID" value="NZ_JBHMDG010000022.1"/>
</dbReference>
<keyword evidence="2" id="KW-1185">Reference proteome</keyword>